<evidence type="ECO:0000256" key="3">
    <source>
        <dbReference type="ARBA" id="ARBA00023027"/>
    </source>
</evidence>
<evidence type="ECO:0000259" key="5">
    <source>
        <dbReference type="Pfam" id="PF00389"/>
    </source>
</evidence>
<name>A0A4Z0GKB6_9BACL</name>
<organism evidence="7 8">
    <name type="scientific">Sporolactobacillus shoreae</name>
    <dbReference type="NCBI Taxonomy" id="1465501"/>
    <lineage>
        <taxon>Bacteria</taxon>
        <taxon>Bacillati</taxon>
        <taxon>Bacillota</taxon>
        <taxon>Bacilli</taxon>
        <taxon>Bacillales</taxon>
        <taxon>Sporolactobacillaceae</taxon>
        <taxon>Sporolactobacillus</taxon>
    </lineage>
</organism>
<dbReference type="GO" id="GO:0016616">
    <property type="term" value="F:oxidoreductase activity, acting on the CH-OH group of donors, NAD or NADP as acceptor"/>
    <property type="evidence" value="ECO:0007669"/>
    <property type="project" value="InterPro"/>
</dbReference>
<keyword evidence="8" id="KW-1185">Reference proteome</keyword>
<evidence type="ECO:0000313" key="7">
    <source>
        <dbReference type="EMBL" id="TGA96756.1"/>
    </source>
</evidence>
<gene>
    <name evidence="7" type="ORF">E4665_14410</name>
</gene>
<dbReference type="InterPro" id="IPR036291">
    <property type="entry name" value="NAD(P)-bd_dom_sf"/>
</dbReference>
<dbReference type="Pfam" id="PF00389">
    <property type="entry name" value="2-Hacid_dh"/>
    <property type="match status" value="1"/>
</dbReference>
<dbReference type="Pfam" id="PF02826">
    <property type="entry name" value="2-Hacid_dh_C"/>
    <property type="match status" value="1"/>
</dbReference>
<comment type="similarity">
    <text evidence="1 4">Belongs to the D-isomer specific 2-hydroxyacid dehydrogenase family.</text>
</comment>
<evidence type="ECO:0000256" key="1">
    <source>
        <dbReference type="ARBA" id="ARBA00005854"/>
    </source>
</evidence>
<dbReference type="Gene3D" id="3.40.50.720">
    <property type="entry name" value="NAD(P)-binding Rossmann-like Domain"/>
    <property type="match status" value="2"/>
</dbReference>
<proteinExistence type="inferred from homology"/>
<feature type="domain" description="D-isomer specific 2-hydroxyacid dehydrogenase NAD-binding" evidence="6">
    <location>
        <begin position="105"/>
        <end position="278"/>
    </location>
</feature>
<dbReference type="AlphaFoldDB" id="A0A4Z0GKB6"/>
<evidence type="ECO:0000256" key="4">
    <source>
        <dbReference type="RuleBase" id="RU003719"/>
    </source>
</evidence>
<dbReference type="OrthoDB" id="9805416at2"/>
<dbReference type="InterPro" id="IPR006139">
    <property type="entry name" value="D-isomer_2_OHA_DH_cat_dom"/>
</dbReference>
<evidence type="ECO:0000259" key="6">
    <source>
        <dbReference type="Pfam" id="PF02826"/>
    </source>
</evidence>
<evidence type="ECO:0000313" key="8">
    <source>
        <dbReference type="Proteomes" id="UP000298347"/>
    </source>
</evidence>
<dbReference type="PANTHER" id="PTHR43333">
    <property type="entry name" value="2-HACID_DH_C DOMAIN-CONTAINING PROTEIN"/>
    <property type="match status" value="1"/>
</dbReference>
<keyword evidence="3" id="KW-0520">NAD</keyword>
<sequence>MKKIVLGFTDDFKLSKTMLETISKTYRDQILFLKTDGENFEQLKDADAFIGWPSDQMIQAMPELKWLQLPSAGANQFAHHPLLKEQVIVTNASGAFGASGAEHILALILSFARQLPLYVRQTEKHVWREESDVRQLDESTVGIIGLGDIGSEAAIRLKAFGSTVLAVKRTVSNKPDYVDDVYDMEGLDTVLQESDFIVNVLPLTAETSGLFDRKRFSLIKKGAIFINVGRGGTVDEQALLEALNSGRIGGAGLDVTSIEPLPETSELWRFPNVVITSHSLGVGSGKLKKREELIQRNIENYLLGKPLINVVNRKLGY</sequence>
<dbReference type="InterPro" id="IPR006140">
    <property type="entry name" value="D-isomer_DH_NAD-bd"/>
</dbReference>
<accession>A0A4Z0GKB6</accession>
<dbReference type="PANTHER" id="PTHR43333:SF1">
    <property type="entry name" value="D-ISOMER SPECIFIC 2-HYDROXYACID DEHYDROGENASE NAD-BINDING DOMAIN-CONTAINING PROTEIN"/>
    <property type="match status" value="1"/>
</dbReference>
<dbReference type="EMBL" id="SRJD01000020">
    <property type="protein sequence ID" value="TGA96756.1"/>
    <property type="molecule type" value="Genomic_DNA"/>
</dbReference>
<protein>
    <submittedName>
        <fullName evidence="7">D-2-hydroxyacid dehydrogenase</fullName>
    </submittedName>
</protein>
<dbReference type="SUPFAM" id="SSF52283">
    <property type="entry name" value="Formate/glycerate dehydrogenase catalytic domain-like"/>
    <property type="match status" value="1"/>
</dbReference>
<dbReference type="CDD" id="cd05300">
    <property type="entry name" value="2-Hacid_dh_1"/>
    <property type="match status" value="1"/>
</dbReference>
<keyword evidence="2 4" id="KW-0560">Oxidoreductase</keyword>
<comment type="caution">
    <text evidence="7">The sequence shown here is derived from an EMBL/GenBank/DDBJ whole genome shotgun (WGS) entry which is preliminary data.</text>
</comment>
<dbReference type="GO" id="GO:0051287">
    <property type="term" value="F:NAD binding"/>
    <property type="evidence" value="ECO:0007669"/>
    <property type="project" value="InterPro"/>
</dbReference>
<evidence type="ECO:0000256" key="2">
    <source>
        <dbReference type="ARBA" id="ARBA00023002"/>
    </source>
</evidence>
<dbReference type="Proteomes" id="UP000298347">
    <property type="component" value="Unassembled WGS sequence"/>
</dbReference>
<reference evidence="7 8" key="1">
    <citation type="journal article" date="2015" name="Int. J. Syst. Evol. Microbiol.">
        <title>Sporolactobacillus shoreae sp. nov. and Sporolactobacillus spathodeae sp. nov., two spore-forming lactic acid bacteria isolated from tree barks in Thailand.</title>
        <authorList>
            <person name="Thamacharoensuk T."/>
            <person name="Kitahara M."/>
            <person name="Ohkuma M."/>
            <person name="Thongchul N."/>
            <person name="Tanasupawat S."/>
        </authorList>
    </citation>
    <scope>NUCLEOTIDE SEQUENCE [LARGE SCALE GENOMIC DNA]</scope>
    <source>
        <strain evidence="7 8">BK92</strain>
    </source>
</reference>
<dbReference type="SUPFAM" id="SSF51735">
    <property type="entry name" value="NAD(P)-binding Rossmann-fold domains"/>
    <property type="match status" value="1"/>
</dbReference>
<feature type="domain" description="D-isomer specific 2-hydroxyacid dehydrogenase catalytic" evidence="5">
    <location>
        <begin position="32"/>
        <end position="312"/>
    </location>
</feature>